<dbReference type="AlphaFoldDB" id="A0A8X6UX28"/>
<reference evidence="1" key="1">
    <citation type="submission" date="2020-08" db="EMBL/GenBank/DDBJ databases">
        <title>Multicomponent nature underlies the extraordinary mechanical properties of spider dragline silk.</title>
        <authorList>
            <person name="Kono N."/>
            <person name="Nakamura H."/>
            <person name="Mori M."/>
            <person name="Yoshida Y."/>
            <person name="Ohtoshi R."/>
            <person name="Malay A.D."/>
            <person name="Moran D.A.P."/>
            <person name="Tomita M."/>
            <person name="Numata K."/>
            <person name="Arakawa K."/>
        </authorList>
    </citation>
    <scope>NUCLEOTIDE SEQUENCE</scope>
</reference>
<evidence type="ECO:0000313" key="1">
    <source>
        <dbReference type="EMBL" id="GFU57772.1"/>
    </source>
</evidence>
<proteinExistence type="predicted"/>
<dbReference type="Proteomes" id="UP000887013">
    <property type="component" value="Unassembled WGS sequence"/>
</dbReference>
<organism evidence="1 2">
    <name type="scientific">Nephila pilipes</name>
    <name type="common">Giant wood spider</name>
    <name type="synonym">Nephila maculata</name>
    <dbReference type="NCBI Taxonomy" id="299642"/>
    <lineage>
        <taxon>Eukaryota</taxon>
        <taxon>Metazoa</taxon>
        <taxon>Ecdysozoa</taxon>
        <taxon>Arthropoda</taxon>
        <taxon>Chelicerata</taxon>
        <taxon>Arachnida</taxon>
        <taxon>Araneae</taxon>
        <taxon>Araneomorphae</taxon>
        <taxon>Entelegynae</taxon>
        <taxon>Araneoidea</taxon>
        <taxon>Nephilidae</taxon>
        <taxon>Nephila</taxon>
    </lineage>
</organism>
<name>A0A8X6UX28_NEPPI</name>
<evidence type="ECO:0000313" key="2">
    <source>
        <dbReference type="Proteomes" id="UP000887013"/>
    </source>
</evidence>
<sequence>MLWIHISFLNVLRRSFVPLTEKGGMHVRAKSDSRGSFHHIQHPLFYFNIRHLTPSINSRMTEISRLKGSGLLKMFYLMKVCSSRDFTFWFAGKITVKVIFE</sequence>
<dbReference type="EMBL" id="BMAW01039950">
    <property type="protein sequence ID" value="GFU57772.1"/>
    <property type="molecule type" value="Genomic_DNA"/>
</dbReference>
<accession>A0A8X6UX28</accession>
<gene>
    <name evidence="1" type="ORF">NPIL_404751</name>
</gene>
<comment type="caution">
    <text evidence="1">The sequence shown here is derived from an EMBL/GenBank/DDBJ whole genome shotgun (WGS) entry which is preliminary data.</text>
</comment>
<protein>
    <submittedName>
        <fullName evidence="1">Uncharacterized protein</fullName>
    </submittedName>
</protein>
<keyword evidence="2" id="KW-1185">Reference proteome</keyword>